<sequence length="334" mass="39658">MKPTGFFPQLNELDMQLQEFFENDGINESILYQIKDYIIKWKVEQNKSKLKIIFNLLSNITAYHHVGSKFYEKFDAIISIFDPSSFKKLSPKKLFNIFSYNLRALPYLLDKQIIDSQFKKRIKKKKDINFINNFNYKTDNYQNETYIASIIREDAIDEFIIYTTQQNVGVDTYIQPSKFETNPILSERTVSLIEYAAFFGSLQIFKYLKLNNAELTSFLWIAAVHSNNPELIHEIEGLHTKPKDETFRECIEEAIKCHDNNVASYIIEQLTTKKQEDYYTIGFRYYDFGFFLQDLDYGYLFLFLFEYDYFDIVKLLINSGYVNPNQNLKVPFIF</sequence>
<dbReference type="PANTHER" id="PTHR24159">
    <property type="match status" value="1"/>
</dbReference>
<comment type="caution">
    <text evidence="1">The sequence shown here is derived from an EMBL/GenBank/DDBJ whole genome shotgun (WGS) entry which is preliminary data.</text>
</comment>
<dbReference type="SUPFAM" id="SSF48403">
    <property type="entry name" value="Ankyrin repeat"/>
    <property type="match status" value="1"/>
</dbReference>
<dbReference type="Proteomes" id="UP001470230">
    <property type="component" value="Unassembled WGS sequence"/>
</dbReference>
<dbReference type="EMBL" id="JAPFFF010000014">
    <property type="protein sequence ID" value="KAK8870261.1"/>
    <property type="molecule type" value="Genomic_DNA"/>
</dbReference>
<dbReference type="InterPro" id="IPR036770">
    <property type="entry name" value="Ankyrin_rpt-contain_sf"/>
</dbReference>
<gene>
    <name evidence="1" type="ORF">M9Y10_008139</name>
</gene>
<dbReference type="PANTHER" id="PTHR24159:SF5">
    <property type="entry name" value="ANK_REP_REGION DOMAIN-CONTAINING PROTEIN"/>
    <property type="match status" value="1"/>
</dbReference>
<name>A0ABR2IXP6_9EUKA</name>
<accession>A0ABR2IXP6</accession>
<evidence type="ECO:0000313" key="2">
    <source>
        <dbReference type="Proteomes" id="UP001470230"/>
    </source>
</evidence>
<reference evidence="1 2" key="1">
    <citation type="submission" date="2024-04" db="EMBL/GenBank/DDBJ databases">
        <title>Tritrichomonas musculus Genome.</title>
        <authorList>
            <person name="Alves-Ferreira E."/>
            <person name="Grigg M."/>
            <person name="Lorenzi H."/>
            <person name="Galac M."/>
        </authorList>
    </citation>
    <scope>NUCLEOTIDE SEQUENCE [LARGE SCALE GENOMIC DNA]</scope>
    <source>
        <strain evidence="1 2">EAF2021</strain>
    </source>
</reference>
<evidence type="ECO:0000313" key="1">
    <source>
        <dbReference type="EMBL" id="KAK8870261.1"/>
    </source>
</evidence>
<keyword evidence="2" id="KW-1185">Reference proteome</keyword>
<protein>
    <recommendedName>
        <fullName evidence="3">DUF3447 domain-containing protein</fullName>
    </recommendedName>
</protein>
<organism evidence="1 2">
    <name type="scientific">Tritrichomonas musculus</name>
    <dbReference type="NCBI Taxonomy" id="1915356"/>
    <lineage>
        <taxon>Eukaryota</taxon>
        <taxon>Metamonada</taxon>
        <taxon>Parabasalia</taxon>
        <taxon>Tritrichomonadida</taxon>
        <taxon>Tritrichomonadidae</taxon>
        <taxon>Tritrichomonas</taxon>
    </lineage>
</organism>
<evidence type="ECO:0008006" key="3">
    <source>
        <dbReference type="Google" id="ProtNLM"/>
    </source>
</evidence>
<proteinExistence type="predicted"/>